<protein>
    <recommendedName>
        <fullName evidence="2">thymidylate synthase</fullName>
        <ecNumber evidence="2">2.1.1.45</ecNumber>
    </recommendedName>
</protein>
<dbReference type="InterPro" id="IPR036926">
    <property type="entry name" value="Thymidate_synth/dCMP_Mease_sf"/>
</dbReference>
<dbReference type="PRINTS" id="PR00108">
    <property type="entry name" value="THYMDSNTHASE"/>
</dbReference>
<evidence type="ECO:0000313" key="7">
    <source>
        <dbReference type="Proteomes" id="UP000241592"/>
    </source>
</evidence>
<sequence length="325" mass="37032">MNQHDSLYLQTCQGLLEYGRPSSDRTGTGTTKAPGLNMRFFMQDGFPLLTSKFTGMRLIELELRAFLNGITDNNFLSSQNVHIWDAFANEKGELGPIYGAMWRNWPVMCQSGESYEVDQIAELMKGLREKPMSRRHIVTGWNPALLPVEGRSHAENVNAGLQALPPCHTMWQVHCHELTVEEREEQHKLRNGSVLLGSKTESFRHQVLDRLEVPKYGVSLQLFQRSADMFLGVPFNIASYSLLLHYIAHSLNMVPHSFIWNGGDCHIYNNHVEQMNLQISREKDAPPSPQIRFKCAPKDIWDYTADDFEIVGYEHMGKIQGDVAV</sequence>
<evidence type="ECO:0000256" key="4">
    <source>
        <dbReference type="ARBA" id="ARBA00022679"/>
    </source>
</evidence>
<dbReference type="Gene3D" id="3.30.572.10">
    <property type="entry name" value="Thymidylate synthase/dCMP hydroxymethylase domain"/>
    <property type="match status" value="1"/>
</dbReference>
<dbReference type="InterPro" id="IPR023451">
    <property type="entry name" value="Thymidate_synth/dCMP_Mease_dom"/>
</dbReference>
<dbReference type="PANTHER" id="PTHR11548:SF1">
    <property type="entry name" value="THYMIDYLATE SYNTHASE 1"/>
    <property type="match status" value="1"/>
</dbReference>
<evidence type="ECO:0000313" key="6">
    <source>
        <dbReference type="EMBL" id="ATW58019.1"/>
    </source>
</evidence>
<keyword evidence="7" id="KW-1185">Reference proteome</keyword>
<evidence type="ECO:0000259" key="5">
    <source>
        <dbReference type="Pfam" id="PF00303"/>
    </source>
</evidence>
<evidence type="ECO:0000256" key="3">
    <source>
        <dbReference type="ARBA" id="ARBA00022603"/>
    </source>
</evidence>
<reference evidence="6 7" key="1">
    <citation type="submission" date="2017-09" db="EMBL/GenBank/DDBJ databases">
        <authorList>
            <person name="Ehlers B."/>
            <person name="Leendertz F.H."/>
        </authorList>
    </citation>
    <scope>NUCLEOTIDE SEQUENCE [LARGE SCALE GENOMIC DNA]</scope>
</reference>
<dbReference type="GO" id="GO:0004799">
    <property type="term" value="F:thymidylate synthase activity"/>
    <property type="evidence" value="ECO:0007669"/>
    <property type="project" value="UniProtKB-EC"/>
</dbReference>
<dbReference type="Pfam" id="PF00303">
    <property type="entry name" value="Thymidylat_synt"/>
    <property type="match status" value="1"/>
</dbReference>
<proteinExistence type="inferred from homology"/>
<keyword evidence="4" id="KW-0808">Transferase</keyword>
<comment type="similarity">
    <text evidence="1">Belongs to the thymidylate synthase family.</text>
</comment>
<dbReference type="Proteomes" id="UP000241592">
    <property type="component" value="Segment"/>
</dbReference>
<dbReference type="OrthoDB" id="13491at10239"/>
<dbReference type="InterPro" id="IPR045097">
    <property type="entry name" value="Thymidate_synth/dCMP_Mease"/>
</dbReference>
<organism evidence="6 7">
    <name type="scientific">Pseudomonas phage nickie</name>
    <dbReference type="NCBI Taxonomy" id="2048977"/>
    <lineage>
        <taxon>Viruses</taxon>
        <taxon>Duplodnaviria</taxon>
        <taxon>Heunggongvirae</taxon>
        <taxon>Uroviricota</taxon>
        <taxon>Caudoviricetes</taxon>
        <taxon>Nickievirus</taxon>
        <taxon>Nickievirus nickie</taxon>
    </lineage>
</organism>
<dbReference type="PANTHER" id="PTHR11548">
    <property type="entry name" value="THYMIDYLATE SYNTHASE 1"/>
    <property type="match status" value="1"/>
</dbReference>
<keyword evidence="3" id="KW-0489">Methyltransferase</keyword>
<feature type="domain" description="Thymidylate synthase/dCMP hydroxymethylase" evidence="5">
    <location>
        <begin position="8"/>
        <end position="325"/>
    </location>
</feature>
<dbReference type="EC" id="2.1.1.45" evidence="2"/>
<dbReference type="EMBL" id="MG018927">
    <property type="protein sequence ID" value="ATW58019.1"/>
    <property type="molecule type" value="Genomic_DNA"/>
</dbReference>
<dbReference type="NCBIfam" id="TIGR03284">
    <property type="entry name" value="thym_sym"/>
    <property type="match status" value="1"/>
</dbReference>
<accession>A0A2H4P772</accession>
<name>A0A2H4P772_9CAUD</name>
<dbReference type="InterPro" id="IPR000398">
    <property type="entry name" value="Thymidylate_synthase"/>
</dbReference>
<dbReference type="SUPFAM" id="SSF55831">
    <property type="entry name" value="Thymidylate synthase/dCMP hydroxymethylase"/>
    <property type="match status" value="1"/>
</dbReference>
<dbReference type="GO" id="GO:0032259">
    <property type="term" value="P:methylation"/>
    <property type="evidence" value="ECO:0007669"/>
    <property type="project" value="UniProtKB-KW"/>
</dbReference>
<dbReference type="HAMAP" id="MF_00008">
    <property type="entry name" value="Thymidy_synth_bact"/>
    <property type="match status" value="1"/>
</dbReference>
<dbReference type="RefSeq" id="YP_009620753.1">
    <property type="nucleotide sequence ID" value="NC_042091.1"/>
</dbReference>
<dbReference type="GO" id="GO:0006231">
    <property type="term" value="P:dTMP biosynthetic process"/>
    <property type="evidence" value="ECO:0007669"/>
    <property type="project" value="InterPro"/>
</dbReference>
<dbReference type="GeneID" id="40097409"/>
<gene>
    <name evidence="6" type="primary">thyA</name>
    <name evidence="6" type="ORF">CNR34_00086</name>
</gene>
<evidence type="ECO:0000256" key="2">
    <source>
        <dbReference type="ARBA" id="ARBA00011947"/>
    </source>
</evidence>
<dbReference type="KEGG" id="vg:40097409"/>
<dbReference type="CDD" id="cd00351">
    <property type="entry name" value="TS_Pyrimidine_HMase"/>
    <property type="match status" value="1"/>
</dbReference>
<evidence type="ECO:0000256" key="1">
    <source>
        <dbReference type="ARBA" id="ARBA00009972"/>
    </source>
</evidence>